<evidence type="ECO:0000256" key="8">
    <source>
        <dbReference type="ARBA" id="ARBA00023054"/>
    </source>
</evidence>
<gene>
    <name evidence="13" type="ordered locus">KLTH0E14784g</name>
</gene>
<keyword evidence="6 9" id="KW-0653">Protein transport</keyword>
<dbReference type="FunCoup" id="C5DIS4">
    <property type="interactions" value="186"/>
</dbReference>
<keyword evidence="8 10" id="KW-0175">Coiled coil</keyword>
<dbReference type="RefSeq" id="XP_002554122.1">
    <property type="nucleotide sequence ID" value="XM_002554076.1"/>
</dbReference>
<feature type="coiled-coil region" evidence="10">
    <location>
        <begin position="754"/>
        <end position="788"/>
    </location>
</feature>
<dbReference type="PANTHER" id="PTHR13222">
    <property type="entry name" value="RB1-INDUCIBLE COILED-COIL"/>
    <property type="match status" value="1"/>
</dbReference>
<dbReference type="GO" id="GO:0005774">
    <property type="term" value="C:vacuolar membrane"/>
    <property type="evidence" value="ECO:0007669"/>
    <property type="project" value="UniProtKB-SubCell"/>
</dbReference>
<evidence type="ECO:0000259" key="11">
    <source>
        <dbReference type="Pfam" id="PF04108"/>
    </source>
</evidence>
<dbReference type="GO" id="GO:0019901">
    <property type="term" value="F:protein kinase binding"/>
    <property type="evidence" value="ECO:0007669"/>
    <property type="project" value="TreeGrafter"/>
</dbReference>
<dbReference type="Pfam" id="PF04108">
    <property type="entry name" value="ATG17_like"/>
    <property type="match status" value="1"/>
</dbReference>
<dbReference type="AlphaFoldDB" id="C5DIS4"/>
<dbReference type="GO" id="GO:0060090">
    <property type="term" value="F:molecular adaptor activity"/>
    <property type="evidence" value="ECO:0007669"/>
    <property type="project" value="TreeGrafter"/>
</dbReference>
<dbReference type="OrthoDB" id="447953at2759"/>
<evidence type="ECO:0000256" key="3">
    <source>
        <dbReference type="ARBA" id="ARBA00013804"/>
    </source>
</evidence>
<keyword evidence="14" id="KW-1185">Reference proteome</keyword>
<keyword evidence="4 9" id="KW-0813">Transport</keyword>
<keyword evidence="9" id="KW-0472">Membrane</keyword>
<dbReference type="Gene3D" id="1.10.287.1490">
    <property type="match status" value="1"/>
</dbReference>
<reference evidence="13 14" key="1">
    <citation type="journal article" date="2009" name="Genome Res.">
        <title>Comparative genomics of protoploid Saccharomycetaceae.</title>
        <authorList>
            <consortium name="The Genolevures Consortium"/>
            <person name="Souciet J.-L."/>
            <person name="Dujon B."/>
            <person name="Gaillardin C."/>
            <person name="Johnston M."/>
            <person name="Baret P.V."/>
            <person name="Cliften P."/>
            <person name="Sherman D.J."/>
            <person name="Weissenbach J."/>
            <person name="Westhof E."/>
            <person name="Wincker P."/>
            <person name="Jubin C."/>
            <person name="Poulain J."/>
            <person name="Barbe V."/>
            <person name="Segurens B."/>
            <person name="Artiguenave F."/>
            <person name="Anthouard V."/>
            <person name="Vacherie B."/>
            <person name="Val M.-E."/>
            <person name="Fulton R.S."/>
            <person name="Minx P."/>
            <person name="Wilson R."/>
            <person name="Durrens P."/>
            <person name="Jean G."/>
            <person name="Marck C."/>
            <person name="Martin T."/>
            <person name="Nikolski M."/>
            <person name="Rolland T."/>
            <person name="Seret M.-L."/>
            <person name="Casaregola S."/>
            <person name="Despons L."/>
            <person name="Fairhead C."/>
            <person name="Fischer G."/>
            <person name="Lafontaine I."/>
            <person name="Leh V."/>
            <person name="Lemaire M."/>
            <person name="de Montigny J."/>
            <person name="Neuveglise C."/>
            <person name="Thierry A."/>
            <person name="Blanc-Lenfle I."/>
            <person name="Bleykasten C."/>
            <person name="Diffels J."/>
            <person name="Fritsch E."/>
            <person name="Frangeul L."/>
            <person name="Goeffon A."/>
            <person name="Jauniaux N."/>
            <person name="Kachouri-Lafond R."/>
            <person name="Payen C."/>
            <person name="Potier S."/>
            <person name="Pribylova L."/>
            <person name="Ozanne C."/>
            <person name="Richard G.-F."/>
            <person name="Sacerdot C."/>
            <person name="Straub M.-L."/>
            <person name="Talla E."/>
        </authorList>
    </citation>
    <scope>NUCLEOTIDE SEQUENCE [LARGE SCALE GENOMIC DNA]</scope>
    <source>
        <strain evidence="14">ATCC 56472 / CBS 6340 / NRRL Y-8284</strain>
    </source>
</reference>
<dbReference type="Proteomes" id="UP000002036">
    <property type="component" value="Chromosome E"/>
</dbReference>
<evidence type="ECO:0000259" key="12">
    <source>
        <dbReference type="Pfam" id="PF10377"/>
    </source>
</evidence>
<dbReference type="InParanoid" id="C5DIS4"/>
<organism evidence="13 14">
    <name type="scientific">Lachancea thermotolerans (strain ATCC 56472 / CBS 6340 / NRRL Y-8284)</name>
    <name type="common">Yeast</name>
    <name type="synonym">Kluyveromyces thermotolerans</name>
    <dbReference type="NCBI Taxonomy" id="559295"/>
    <lineage>
        <taxon>Eukaryota</taxon>
        <taxon>Fungi</taxon>
        <taxon>Dikarya</taxon>
        <taxon>Ascomycota</taxon>
        <taxon>Saccharomycotina</taxon>
        <taxon>Saccharomycetes</taxon>
        <taxon>Saccharomycetales</taxon>
        <taxon>Saccharomycetaceae</taxon>
        <taxon>Lachancea</taxon>
    </lineage>
</organism>
<dbReference type="GO" id="GO:0034045">
    <property type="term" value="C:phagophore assembly site membrane"/>
    <property type="evidence" value="ECO:0007669"/>
    <property type="project" value="UniProtKB-SubCell"/>
</dbReference>
<feature type="domain" description="Autophagy protein ATG17-like" evidence="11">
    <location>
        <begin position="138"/>
        <end position="473"/>
    </location>
</feature>
<comment type="function">
    <text evidence="9">Involved in cytoplasm to vacuole transport (Cvt), pexophagy, mitophagy and nucleophagy. Recruits mitochondria for their selective degradation via autophagy (mitophagy) during starvation. Works as scaffold proteins that recruit ATG proteins to the pre-autophagosome (PAS), the site of vesicle/autophagosome formation. Required for the Cvt vesicles completion.</text>
</comment>
<evidence type="ECO:0000256" key="9">
    <source>
        <dbReference type="RuleBase" id="RU367075"/>
    </source>
</evidence>
<comment type="subcellular location">
    <subcellularLocation>
        <location evidence="9">Preautophagosomal structure membrane</location>
        <topology evidence="9">Peripheral membrane protein</topology>
    </subcellularLocation>
    <subcellularLocation>
        <location evidence="1 9">Vacuole membrane</location>
        <topology evidence="1 9">Peripheral membrane protein</topology>
    </subcellularLocation>
    <text evidence="9">During pexophagy, accumulates in the vacuolar membrane region, where the peroxisomes contact the vacuole.</text>
</comment>
<evidence type="ECO:0000256" key="1">
    <source>
        <dbReference type="ARBA" id="ARBA00004148"/>
    </source>
</evidence>
<dbReference type="GeneID" id="8292292"/>
<dbReference type="InterPro" id="IPR040040">
    <property type="entry name" value="ATG11"/>
</dbReference>
<dbReference type="EMBL" id="CU928169">
    <property type="protein sequence ID" value="CAR23685.1"/>
    <property type="molecule type" value="Genomic_DNA"/>
</dbReference>
<dbReference type="GO" id="GO:1903599">
    <property type="term" value="P:positive regulation of autophagy of mitochondrion"/>
    <property type="evidence" value="ECO:0007669"/>
    <property type="project" value="UniProtKB-UniRule"/>
</dbReference>
<dbReference type="InterPro" id="IPR045326">
    <property type="entry name" value="ATG17-like_dom"/>
</dbReference>
<accession>C5DIS4</accession>
<comment type="similarity">
    <text evidence="2 9">Belongs to the ATG11 family.</text>
</comment>
<evidence type="ECO:0000256" key="10">
    <source>
        <dbReference type="SAM" id="Coils"/>
    </source>
</evidence>
<dbReference type="GO" id="GO:0034517">
    <property type="term" value="P:ribophagy"/>
    <property type="evidence" value="ECO:0007669"/>
    <property type="project" value="TreeGrafter"/>
</dbReference>
<comment type="subunit">
    <text evidence="9">Homodimer.</text>
</comment>
<evidence type="ECO:0000256" key="2">
    <source>
        <dbReference type="ARBA" id="ARBA00009729"/>
    </source>
</evidence>
<dbReference type="GO" id="GO:1990316">
    <property type="term" value="C:Atg1/ULK1 kinase complex"/>
    <property type="evidence" value="ECO:0007669"/>
    <property type="project" value="TreeGrafter"/>
</dbReference>
<dbReference type="GO" id="GO:0000422">
    <property type="term" value="P:autophagy of mitochondrion"/>
    <property type="evidence" value="ECO:0007669"/>
    <property type="project" value="TreeGrafter"/>
</dbReference>
<dbReference type="eggNOG" id="ENOG502QVZE">
    <property type="taxonomic scope" value="Eukaryota"/>
</dbReference>
<dbReference type="GO" id="GO:0034727">
    <property type="term" value="P:piecemeal microautophagy of the nucleus"/>
    <property type="evidence" value="ECO:0007669"/>
    <property type="project" value="TreeGrafter"/>
</dbReference>
<proteinExistence type="inferred from homology"/>
<evidence type="ECO:0000256" key="7">
    <source>
        <dbReference type="ARBA" id="ARBA00023006"/>
    </source>
</evidence>
<dbReference type="GO" id="GO:0000045">
    <property type="term" value="P:autophagosome assembly"/>
    <property type="evidence" value="ECO:0007669"/>
    <property type="project" value="UniProtKB-UniRule"/>
</dbReference>
<feature type="coiled-coil region" evidence="10">
    <location>
        <begin position="355"/>
        <end position="418"/>
    </location>
</feature>
<evidence type="ECO:0000313" key="14">
    <source>
        <dbReference type="Proteomes" id="UP000002036"/>
    </source>
</evidence>
<evidence type="ECO:0000256" key="4">
    <source>
        <dbReference type="ARBA" id="ARBA00022448"/>
    </source>
</evidence>
<sequence>MAGDNAVIYNAITGACVSANIRLFLGVEDLQRFTSQQFMIPIDQCFILLPYGVKLKKASFLNCRRQPERAEFYVFDRRLFSFAQDPSSGEGRVDSQELETLLDSVTRSCNVTLIKPITSPLLEVANMTNNLDHRKITSLLTTNMGWLSALEIDAHYFYSMIHSTISEMRNIFQCMTICTQYLKLYCYDIEKLHDSNVEFLNQLTKDSSVYRWRRVFEEVLKKLNTVNSEKEERLSDFLSIEDLESHSNNFLATNKVISSKLQQLKGQINESLDKRQHISLKLQSLKSQFEEPASNYEMESHMMERFDEMIYDLKKSTRETLEMGSDEISPELLVTISQKILEDKNSVIPKLFTVAQSLYLQAEELLAKKRQLQEQVMFVLSQTAFVQFHILGVKRALLKECNQQLESLQELELRLSQVEDFPIFYGLRLIEQLRRNNWLGQLEKLERNMRQEFQVISEAEEKYRQKWDETFGQLAHISNMTNADLVGFKDFPTPNPKRWSSSELASTIVTTEKIEKYLAQLSQRDISADSITLLKKNFVNANRVSVTSNQFSSLTSFDWNVSKPAESDVIKGYQIRIRKLEALLHDAKFSNINAWPSGVINNTILTAFENNVPPVNVKMNMLLSGEKEGGCYVQEEAGKEISRLKRELGNQKEETTLFREESRKMQTQLVDLEDERNAYQETLKTLNQEISKLTLEREQKKLAQDELLIKIKGDIETVNKLNTSLVNEFDSWKDKCNRLSELNDDLHSRIAHQEDTFREEKLNLEGDLSDLRKEVASLKTANEALVSEQASLKSSNIVNLSKALNDRMQSKLFEIFSSDVYILENIGLLLSQLDESHFQITRVKGLRKGQVQGELDESTLESKVSPSIKSNVFQAVKSFYEASVHSGDFESQKDFLASIDKLFENGLYEASVIKRFKDIEALAKKLTKENKFKRGLLETYQREKITIKNFQVGDMALFLPTQDVPDSVASSVSSLTSSFSSVDLSTPPPLGANSSHAVNSHNKGKKIHDGSRPWAAFTAFDDSTRYLLRDNEKFTLDRDWFVGKITSVERSTSSETSSTTYKLPKGTNWVQVTAEFITAKNF</sequence>
<name>C5DIS4_LACTC</name>
<evidence type="ECO:0000256" key="6">
    <source>
        <dbReference type="ARBA" id="ARBA00022927"/>
    </source>
</evidence>
<dbReference type="InterPro" id="IPR019460">
    <property type="entry name" value="Atg11_C"/>
</dbReference>
<dbReference type="OMA" id="EIDVHYF"/>
<evidence type="ECO:0000313" key="13">
    <source>
        <dbReference type="EMBL" id="CAR23685.1"/>
    </source>
</evidence>
<evidence type="ECO:0000256" key="5">
    <source>
        <dbReference type="ARBA" id="ARBA00022554"/>
    </source>
</evidence>
<feature type="domain" description="Autophagy-related protein 11 C-terminal" evidence="12">
    <location>
        <begin position="910"/>
        <end position="1075"/>
    </location>
</feature>
<protein>
    <recommendedName>
        <fullName evidence="3 9">Autophagy-related protein 11</fullName>
    </recommendedName>
</protein>
<dbReference type="KEGG" id="lth:KLTH0E14784g"/>
<keyword evidence="7 9" id="KW-0072">Autophagy</keyword>
<dbReference type="GO" id="GO:0061709">
    <property type="term" value="P:reticulophagy"/>
    <property type="evidence" value="ECO:0007669"/>
    <property type="project" value="TreeGrafter"/>
</dbReference>
<dbReference type="GO" id="GO:0015031">
    <property type="term" value="P:protein transport"/>
    <property type="evidence" value="ECO:0007669"/>
    <property type="project" value="UniProtKB-KW"/>
</dbReference>
<dbReference type="PANTHER" id="PTHR13222:SF1">
    <property type="entry name" value="RB1-INDUCIBLE COILED-COIL PROTEIN 1"/>
    <property type="match status" value="1"/>
</dbReference>
<keyword evidence="5 9" id="KW-0926">Vacuole</keyword>
<dbReference type="STRING" id="559295.C5DIS4"/>
<dbReference type="Pfam" id="PF10377">
    <property type="entry name" value="ATG11"/>
    <property type="match status" value="1"/>
</dbReference>
<feature type="coiled-coil region" evidence="10">
    <location>
        <begin position="634"/>
        <end position="703"/>
    </location>
</feature>
<dbReference type="HOGENOM" id="CLU_272501_0_0_1"/>